<dbReference type="InterPro" id="IPR029058">
    <property type="entry name" value="AB_hydrolase_fold"/>
</dbReference>
<gene>
    <name evidence="2" type="ORF">NA57DRAFT_31856</name>
</gene>
<name>A0A9P4IRG6_9PEZI</name>
<evidence type="ECO:0000259" key="1">
    <source>
        <dbReference type="Pfam" id="PF12697"/>
    </source>
</evidence>
<comment type="caution">
    <text evidence="2">The sequence shown here is derived from an EMBL/GenBank/DDBJ whole genome shotgun (WGS) entry which is preliminary data.</text>
</comment>
<dbReference type="Pfam" id="PF12697">
    <property type="entry name" value="Abhydrolase_6"/>
    <property type="match status" value="1"/>
</dbReference>
<dbReference type="EMBL" id="ML978122">
    <property type="protein sequence ID" value="KAF2102916.1"/>
    <property type="molecule type" value="Genomic_DNA"/>
</dbReference>
<dbReference type="SUPFAM" id="SSF53474">
    <property type="entry name" value="alpha/beta-Hydrolases"/>
    <property type="match status" value="1"/>
</dbReference>
<sequence length="411" mass="44405">MKRTLLLCFIHGFKGGDDTFERFPEDLRALVSHAMPDVTVYAIQYPKFQTRGDLRDCVRRFKEWLQNKVIDLEVANQQPSPTVDPSVRTILVGHSMGGIVAAEAVLSICQDQPISSSGELSSDSAGFMFPYIQGILAFDTPYLGIAPGVVAHGAEGHLNNASAAYQAINNVATSFGWGAKSDPGPAASVEASKLLPPASSNSTADAAATPAWQRWGRYAMFAGAAGAVAAGGAAAYMKRDSLSVGWKWVGSHLEFVGCLARGAEMEKRLQSIIDMEREHDFGFLDIYTALGRAVEGKSSWSSGVLGEQRTFCTLPKSGSRQKYFLKATNDAAEDETWAHTGMFTPRSNPGYHAMAEAAREIIGRWTQGKWYADATMDETKLRCGDDAEIVDGPGEVEELDTEFDTHGDLGA</sequence>
<dbReference type="PANTHER" id="PTHR47842:SF1">
    <property type="entry name" value="DUF676 DOMAIN-CONTAINING PROTEIN"/>
    <property type="match status" value="1"/>
</dbReference>
<organism evidence="2 3">
    <name type="scientific">Rhizodiscina lignyota</name>
    <dbReference type="NCBI Taxonomy" id="1504668"/>
    <lineage>
        <taxon>Eukaryota</taxon>
        <taxon>Fungi</taxon>
        <taxon>Dikarya</taxon>
        <taxon>Ascomycota</taxon>
        <taxon>Pezizomycotina</taxon>
        <taxon>Dothideomycetes</taxon>
        <taxon>Pleosporomycetidae</taxon>
        <taxon>Aulographales</taxon>
        <taxon>Rhizodiscinaceae</taxon>
        <taxon>Rhizodiscina</taxon>
    </lineage>
</organism>
<evidence type="ECO:0000313" key="2">
    <source>
        <dbReference type="EMBL" id="KAF2102916.1"/>
    </source>
</evidence>
<dbReference type="AlphaFoldDB" id="A0A9P4IRG6"/>
<evidence type="ECO:0000313" key="3">
    <source>
        <dbReference type="Proteomes" id="UP000799772"/>
    </source>
</evidence>
<reference evidence="2" key="1">
    <citation type="journal article" date="2020" name="Stud. Mycol.">
        <title>101 Dothideomycetes genomes: a test case for predicting lifestyles and emergence of pathogens.</title>
        <authorList>
            <person name="Haridas S."/>
            <person name="Albert R."/>
            <person name="Binder M."/>
            <person name="Bloem J."/>
            <person name="Labutti K."/>
            <person name="Salamov A."/>
            <person name="Andreopoulos B."/>
            <person name="Baker S."/>
            <person name="Barry K."/>
            <person name="Bills G."/>
            <person name="Bluhm B."/>
            <person name="Cannon C."/>
            <person name="Castanera R."/>
            <person name="Culley D."/>
            <person name="Daum C."/>
            <person name="Ezra D."/>
            <person name="Gonzalez J."/>
            <person name="Henrissat B."/>
            <person name="Kuo A."/>
            <person name="Liang C."/>
            <person name="Lipzen A."/>
            <person name="Lutzoni F."/>
            <person name="Magnuson J."/>
            <person name="Mondo S."/>
            <person name="Nolan M."/>
            <person name="Ohm R."/>
            <person name="Pangilinan J."/>
            <person name="Park H.-J."/>
            <person name="Ramirez L."/>
            <person name="Alfaro M."/>
            <person name="Sun H."/>
            <person name="Tritt A."/>
            <person name="Yoshinaga Y."/>
            <person name="Zwiers L.-H."/>
            <person name="Turgeon B."/>
            <person name="Goodwin S."/>
            <person name="Spatafora J."/>
            <person name="Crous P."/>
            <person name="Grigoriev I."/>
        </authorList>
    </citation>
    <scope>NUCLEOTIDE SEQUENCE</scope>
    <source>
        <strain evidence="2">CBS 133067</strain>
    </source>
</reference>
<proteinExistence type="predicted"/>
<dbReference type="Gene3D" id="3.40.50.1820">
    <property type="entry name" value="alpha/beta hydrolase"/>
    <property type="match status" value="1"/>
</dbReference>
<dbReference type="Proteomes" id="UP000799772">
    <property type="component" value="Unassembled WGS sequence"/>
</dbReference>
<dbReference type="OrthoDB" id="442243at2759"/>
<dbReference type="PANTHER" id="PTHR47842">
    <property type="entry name" value="EXPRESSED PROTEIN"/>
    <property type="match status" value="1"/>
</dbReference>
<feature type="domain" description="AB hydrolase-1" evidence="1">
    <location>
        <begin position="9"/>
        <end position="182"/>
    </location>
</feature>
<protein>
    <recommendedName>
        <fullName evidence="1">AB hydrolase-1 domain-containing protein</fullName>
    </recommendedName>
</protein>
<accession>A0A9P4IRG6</accession>
<keyword evidence="3" id="KW-1185">Reference proteome</keyword>
<dbReference type="InterPro" id="IPR000073">
    <property type="entry name" value="AB_hydrolase_1"/>
</dbReference>